<organism evidence="1 2">
    <name type="scientific">Mucilaginibacter xinganensis</name>
    <dbReference type="NCBI Taxonomy" id="1234841"/>
    <lineage>
        <taxon>Bacteria</taxon>
        <taxon>Pseudomonadati</taxon>
        <taxon>Bacteroidota</taxon>
        <taxon>Sphingobacteriia</taxon>
        <taxon>Sphingobacteriales</taxon>
        <taxon>Sphingobacteriaceae</taxon>
        <taxon>Mucilaginibacter</taxon>
    </lineage>
</organism>
<accession>A0A223P0X2</accession>
<name>A0A223P0X2_9SPHI</name>
<evidence type="ECO:0000313" key="1">
    <source>
        <dbReference type="EMBL" id="ASU35491.1"/>
    </source>
</evidence>
<dbReference type="Proteomes" id="UP000215002">
    <property type="component" value="Chromosome"/>
</dbReference>
<dbReference type="KEGG" id="muc:MuYL_3606"/>
<protein>
    <submittedName>
        <fullName evidence="1">Uncharacterized protein</fullName>
    </submittedName>
</protein>
<sequence length="129" mass="14530">MKTSFFIAAACLVTLSLFIGWAKFTRNNDDITIAVAETDDAYTYTASFSEAATGRVQDYINHSIRPNSLFRSSHDYFDVNTTLADQTNFYVKESPGELRIRINKHKNSTASYLRIKNMCNGISNVLKGK</sequence>
<proteinExistence type="predicted"/>
<gene>
    <name evidence="1" type="ORF">MuYL_3606</name>
</gene>
<reference evidence="1 2" key="1">
    <citation type="submission" date="2017-08" db="EMBL/GenBank/DDBJ databases">
        <title>Complete genome sequence of Mucilaginibacter sp. strain BJC16-A31.</title>
        <authorList>
            <consortium name="Henan University of Science and Technology"/>
            <person name="You X."/>
        </authorList>
    </citation>
    <scope>NUCLEOTIDE SEQUENCE [LARGE SCALE GENOMIC DNA]</scope>
    <source>
        <strain evidence="1 2">BJC16-A31</strain>
    </source>
</reference>
<dbReference type="EMBL" id="CP022743">
    <property type="protein sequence ID" value="ASU35491.1"/>
    <property type="molecule type" value="Genomic_DNA"/>
</dbReference>
<dbReference type="OrthoDB" id="957496at2"/>
<evidence type="ECO:0000313" key="2">
    <source>
        <dbReference type="Proteomes" id="UP000215002"/>
    </source>
</evidence>
<dbReference type="RefSeq" id="WP_094571663.1">
    <property type="nucleotide sequence ID" value="NZ_CP022743.1"/>
</dbReference>
<dbReference type="AlphaFoldDB" id="A0A223P0X2"/>
<keyword evidence="2" id="KW-1185">Reference proteome</keyword>